<name>A0ABN2URA9_9ACTN</name>
<accession>A0ABN2URA9</accession>
<keyword evidence="4 5" id="KW-0963">Cytoplasm</keyword>
<dbReference type="InterPro" id="IPR053926">
    <property type="entry name" value="RecX_HTH_1st"/>
</dbReference>
<feature type="domain" description="RecX third three-helical" evidence="8">
    <location>
        <begin position="227"/>
        <end position="274"/>
    </location>
</feature>
<feature type="compositionally biased region" description="Basic and acidic residues" evidence="6">
    <location>
        <begin position="105"/>
        <end position="130"/>
    </location>
</feature>
<dbReference type="InterPro" id="IPR003783">
    <property type="entry name" value="Regulatory_RecX"/>
</dbReference>
<evidence type="ECO:0000259" key="8">
    <source>
        <dbReference type="Pfam" id="PF21981"/>
    </source>
</evidence>
<evidence type="ECO:0000256" key="4">
    <source>
        <dbReference type="ARBA" id="ARBA00022490"/>
    </source>
</evidence>
<comment type="function">
    <text evidence="5">Modulates RecA activity.</text>
</comment>
<dbReference type="PANTHER" id="PTHR33602:SF1">
    <property type="entry name" value="REGULATORY PROTEIN RECX FAMILY PROTEIN"/>
    <property type="match status" value="1"/>
</dbReference>
<dbReference type="Pfam" id="PF21982">
    <property type="entry name" value="RecX_HTH1"/>
    <property type="match status" value="1"/>
</dbReference>
<feature type="domain" description="RecX second three-helical" evidence="7">
    <location>
        <begin position="180"/>
        <end position="221"/>
    </location>
</feature>
<sequence>MSAGWGRSQDEGAGPDWFAAAGEEPAAAPAWAEAGPVAAAELPGAPKAQVREAQAGTAQPEKAQPKTAQSETAQSKTAQARNAQPKTAQAKKAQARKQSSGWSSRRKDRDTGGGDADSDRPKPPQSREKLEQRAKNILLYHLGRQMQTRSQLADRLRKKEIPDDIAEAVLDRFEELQLLDDASYAETFVRSRHSERGLAKRALGYELRRRGVDDDTAAEALSTLDEDQEAATARRLVDARLRATRGLDPQVRTRRLVGMLARKGYSSAVAFRAVKEALAEEGQDLDVEPPDFD</sequence>
<dbReference type="InterPro" id="IPR053924">
    <property type="entry name" value="RecX_HTH_2nd"/>
</dbReference>
<evidence type="ECO:0000256" key="6">
    <source>
        <dbReference type="SAM" id="MobiDB-lite"/>
    </source>
</evidence>
<evidence type="ECO:0000256" key="2">
    <source>
        <dbReference type="ARBA" id="ARBA00009695"/>
    </source>
</evidence>
<comment type="subcellular location">
    <subcellularLocation>
        <location evidence="1 5">Cytoplasm</location>
    </subcellularLocation>
</comment>
<reference evidence="10 11" key="1">
    <citation type="journal article" date="2019" name="Int. J. Syst. Evol. Microbiol.">
        <title>The Global Catalogue of Microorganisms (GCM) 10K type strain sequencing project: providing services to taxonomists for standard genome sequencing and annotation.</title>
        <authorList>
            <consortium name="The Broad Institute Genomics Platform"/>
            <consortium name="The Broad Institute Genome Sequencing Center for Infectious Disease"/>
            <person name="Wu L."/>
            <person name="Ma J."/>
        </authorList>
    </citation>
    <scope>NUCLEOTIDE SEQUENCE [LARGE SCALE GENOMIC DNA]</scope>
    <source>
        <strain evidence="10 11">JCM 16014</strain>
    </source>
</reference>
<dbReference type="Proteomes" id="UP001500751">
    <property type="component" value="Unassembled WGS sequence"/>
</dbReference>
<evidence type="ECO:0000256" key="5">
    <source>
        <dbReference type="HAMAP-Rule" id="MF_01114"/>
    </source>
</evidence>
<dbReference type="Gene3D" id="1.10.10.10">
    <property type="entry name" value="Winged helix-like DNA-binding domain superfamily/Winged helix DNA-binding domain"/>
    <property type="match status" value="2"/>
</dbReference>
<gene>
    <name evidence="5" type="primary">recX</name>
    <name evidence="10" type="ORF">GCM10009839_51280</name>
</gene>
<feature type="region of interest" description="Disordered" evidence="6">
    <location>
        <begin position="1"/>
        <end position="130"/>
    </location>
</feature>
<dbReference type="RefSeq" id="WP_344668203.1">
    <property type="nucleotide sequence ID" value="NZ_BAAAQN010000032.1"/>
</dbReference>
<dbReference type="EMBL" id="BAAAQN010000032">
    <property type="protein sequence ID" value="GAA2042309.1"/>
    <property type="molecule type" value="Genomic_DNA"/>
</dbReference>
<evidence type="ECO:0000259" key="9">
    <source>
        <dbReference type="Pfam" id="PF21982"/>
    </source>
</evidence>
<organism evidence="10 11">
    <name type="scientific">Catenulispora yoronensis</name>
    <dbReference type="NCBI Taxonomy" id="450799"/>
    <lineage>
        <taxon>Bacteria</taxon>
        <taxon>Bacillati</taxon>
        <taxon>Actinomycetota</taxon>
        <taxon>Actinomycetes</taxon>
        <taxon>Catenulisporales</taxon>
        <taxon>Catenulisporaceae</taxon>
        <taxon>Catenulispora</taxon>
    </lineage>
</organism>
<evidence type="ECO:0000313" key="10">
    <source>
        <dbReference type="EMBL" id="GAA2042309.1"/>
    </source>
</evidence>
<evidence type="ECO:0000256" key="1">
    <source>
        <dbReference type="ARBA" id="ARBA00004496"/>
    </source>
</evidence>
<dbReference type="Pfam" id="PF21981">
    <property type="entry name" value="RecX_HTH3"/>
    <property type="match status" value="1"/>
</dbReference>
<keyword evidence="11" id="KW-1185">Reference proteome</keyword>
<comment type="caution">
    <text evidence="10">The sequence shown here is derived from an EMBL/GenBank/DDBJ whole genome shotgun (WGS) entry which is preliminary data.</text>
</comment>
<evidence type="ECO:0000256" key="3">
    <source>
        <dbReference type="ARBA" id="ARBA00018111"/>
    </source>
</evidence>
<dbReference type="InterPro" id="IPR036388">
    <property type="entry name" value="WH-like_DNA-bd_sf"/>
</dbReference>
<feature type="compositionally biased region" description="Low complexity" evidence="6">
    <location>
        <begin position="19"/>
        <end position="46"/>
    </location>
</feature>
<dbReference type="PANTHER" id="PTHR33602">
    <property type="entry name" value="REGULATORY PROTEIN RECX FAMILY PROTEIN"/>
    <property type="match status" value="1"/>
</dbReference>
<feature type="domain" description="RecX first three-helical" evidence="9">
    <location>
        <begin position="134"/>
        <end position="172"/>
    </location>
</feature>
<evidence type="ECO:0000259" key="7">
    <source>
        <dbReference type="Pfam" id="PF02631"/>
    </source>
</evidence>
<dbReference type="Pfam" id="PF02631">
    <property type="entry name" value="RecX_HTH2"/>
    <property type="match status" value="1"/>
</dbReference>
<comment type="similarity">
    <text evidence="2 5">Belongs to the RecX family.</text>
</comment>
<evidence type="ECO:0000313" key="11">
    <source>
        <dbReference type="Proteomes" id="UP001500751"/>
    </source>
</evidence>
<proteinExistence type="inferred from homology"/>
<dbReference type="HAMAP" id="MF_01114">
    <property type="entry name" value="RecX"/>
    <property type="match status" value="1"/>
</dbReference>
<dbReference type="InterPro" id="IPR053925">
    <property type="entry name" value="RecX_HTH_3rd"/>
</dbReference>
<protein>
    <recommendedName>
        <fullName evidence="3 5">Regulatory protein RecX</fullName>
    </recommendedName>
</protein>
<feature type="compositionally biased region" description="Low complexity" evidence="6">
    <location>
        <begin position="83"/>
        <end position="98"/>
    </location>
</feature>
<feature type="compositionally biased region" description="Polar residues" evidence="6">
    <location>
        <begin position="66"/>
        <end position="82"/>
    </location>
</feature>